<reference evidence="2 4" key="1">
    <citation type="journal article" date="2012" name="Nature">
        <title>Algal genomes reveal evolutionary mosaicism and the fate of nucleomorphs.</title>
        <authorList>
            <consortium name="DOE Joint Genome Institute"/>
            <person name="Curtis B.A."/>
            <person name="Tanifuji G."/>
            <person name="Burki F."/>
            <person name="Gruber A."/>
            <person name="Irimia M."/>
            <person name="Maruyama S."/>
            <person name="Arias M.C."/>
            <person name="Ball S.G."/>
            <person name="Gile G.H."/>
            <person name="Hirakawa Y."/>
            <person name="Hopkins J.F."/>
            <person name="Kuo A."/>
            <person name="Rensing S.A."/>
            <person name="Schmutz J."/>
            <person name="Symeonidi A."/>
            <person name="Elias M."/>
            <person name="Eveleigh R.J."/>
            <person name="Herman E.K."/>
            <person name="Klute M.J."/>
            <person name="Nakayama T."/>
            <person name="Obornik M."/>
            <person name="Reyes-Prieto A."/>
            <person name="Armbrust E.V."/>
            <person name="Aves S.J."/>
            <person name="Beiko R.G."/>
            <person name="Coutinho P."/>
            <person name="Dacks J.B."/>
            <person name="Durnford D.G."/>
            <person name="Fast N.M."/>
            <person name="Green B.R."/>
            <person name="Grisdale C.J."/>
            <person name="Hempel F."/>
            <person name="Henrissat B."/>
            <person name="Hoppner M.P."/>
            <person name="Ishida K."/>
            <person name="Kim E."/>
            <person name="Koreny L."/>
            <person name="Kroth P.G."/>
            <person name="Liu Y."/>
            <person name="Malik S.B."/>
            <person name="Maier U.G."/>
            <person name="McRose D."/>
            <person name="Mock T."/>
            <person name="Neilson J.A."/>
            <person name="Onodera N.T."/>
            <person name="Poole A.M."/>
            <person name="Pritham E.J."/>
            <person name="Richards T.A."/>
            <person name="Rocap G."/>
            <person name="Roy S.W."/>
            <person name="Sarai C."/>
            <person name="Schaack S."/>
            <person name="Shirato S."/>
            <person name="Slamovits C.H."/>
            <person name="Spencer D.F."/>
            <person name="Suzuki S."/>
            <person name="Worden A.Z."/>
            <person name="Zauner S."/>
            <person name="Barry K."/>
            <person name="Bell C."/>
            <person name="Bharti A.K."/>
            <person name="Crow J.A."/>
            <person name="Grimwood J."/>
            <person name="Kramer R."/>
            <person name="Lindquist E."/>
            <person name="Lucas S."/>
            <person name="Salamov A."/>
            <person name="McFadden G.I."/>
            <person name="Lane C.E."/>
            <person name="Keeling P.J."/>
            <person name="Gray M.W."/>
            <person name="Grigoriev I.V."/>
            <person name="Archibald J.M."/>
        </authorList>
    </citation>
    <scope>NUCLEOTIDE SEQUENCE</scope>
    <source>
        <strain evidence="2 4">CCMP2712</strain>
    </source>
</reference>
<evidence type="ECO:0000313" key="3">
    <source>
        <dbReference type="EnsemblProtists" id="EKX47787"/>
    </source>
</evidence>
<dbReference type="HOGENOM" id="CLU_1690067_0_0_1"/>
<keyword evidence="1" id="KW-0175">Coiled coil</keyword>
<dbReference type="KEGG" id="gtt:GUITHDRAFT_106341"/>
<name>L1JHL5_GUITC</name>
<organism evidence="2">
    <name type="scientific">Guillardia theta (strain CCMP2712)</name>
    <name type="common">Cryptophyte</name>
    <dbReference type="NCBI Taxonomy" id="905079"/>
    <lineage>
        <taxon>Eukaryota</taxon>
        <taxon>Cryptophyceae</taxon>
        <taxon>Pyrenomonadales</taxon>
        <taxon>Geminigeraceae</taxon>
        <taxon>Guillardia</taxon>
    </lineage>
</organism>
<gene>
    <name evidence="2" type="ORF">GUITHDRAFT_106341</name>
</gene>
<proteinExistence type="predicted"/>
<dbReference type="GeneID" id="17304562"/>
<dbReference type="RefSeq" id="XP_005834767.1">
    <property type="nucleotide sequence ID" value="XM_005834710.1"/>
</dbReference>
<keyword evidence="4" id="KW-1185">Reference proteome</keyword>
<evidence type="ECO:0000256" key="1">
    <source>
        <dbReference type="SAM" id="Coils"/>
    </source>
</evidence>
<sequence length="156" mass="18631">MFTRCFQFTIRRRLYELERTLYEEYLYDHKSPKLPALESEIREVLNASRELLIREQEQAFDDKYDHETIVEVLAMDIEEAQKELQEKLHELATQRTKNSLLEAQLAISVKKQETPPNILTSQEQLRGVYSQSKEEIQDLEDDLLELEMKLIELEKE</sequence>
<dbReference type="EnsemblProtists" id="EKX47787">
    <property type="protein sequence ID" value="EKX47787"/>
    <property type="gene ID" value="GUITHDRAFT_106341"/>
</dbReference>
<feature type="coiled-coil region" evidence="1">
    <location>
        <begin position="122"/>
        <end position="156"/>
    </location>
</feature>
<accession>L1JHL5</accession>
<dbReference type="PaxDb" id="55529-EKX47787"/>
<dbReference type="EMBL" id="JH992988">
    <property type="protein sequence ID" value="EKX47787.1"/>
    <property type="molecule type" value="Genomic_DNA"/>
</dbReference>
<evidence type="ECO:0000313" key="4">
    <source>
        <dbReference type="Proteomes" id="UP000011087"/>
    </source>
</evidence>
<reference evidence="4" key="2">
    <citation type="submission" date="2012-11" db="EMBL/GenBank/DDBJ databases">
        <authorList>
            <person name="Kuo A."/>
            <person name="Curtis B.A."/>
            <person name="Tanifuji G."/>
            <person name="Burki F."/>
            <person name="Gruber A."/>
            <person name="Irimia M."/>
            <person name="Maruyama S."/>
            <person name="Arias M.C."/>
            <person name="Ball S.G."/>
            <person name="Gile G.H."/>
            <person name="Hirakawa Y."/>
            <person name="Hopkins J.F."/>
            <person name="Rensing S.A."/>
            <person name="Schmutz J."/>
            <person name="Symeonidi A."/>
            <person name="Elias M."/>
            <person name="Eveleigh R.J."/>
            <person name="Herman E.K."/>
            <person name="Klute M.J."/>
            <person name="Nakayama T."/>
            <person name="Obornik M."/>
            <person name="Reyes-Prieto A."/>
            <person name="Armbrust E.V."/>
            <person name="Aves S.J."/>
            <person name="Beiko R.G."/>
            <person name="Coutinho P."/>
            <person name="Dacks J.B."/>
            <person name="Durnford D.G."/>
            <person name="Fast N.M."/>
            <person name="Green B.R."/>
            <person name="Grisdale C."/>
            <person name="Hempe F."/>
            <person name="Henrissat B."/>
            <person name="Hoppner M.P."/>
            <person name="Ishida K.-I."/>
            <person name="Kim E."/>
            <person name="Koreny L."/>
            <person name="Kroth P.G."/>
            <person name="Liu Y."/>
            <person name="Malik S.-B."/>
            <person name="Maier U.G."/>
            <person name="McRose D."/>
            <person name="Mock T."/>
            <person name="Neilson J.A."/>
            <person name="Onodera N.T."/>
            <person name="Poole A.M."/>
            <person name="Pritham E.J."/>
            <person name="Richards T.A."/>
            <person name="Rocap G."/>
            <person name="Roy S.W."/>
            <person name="Sarai C."/>
            <person name="Schaack S."/>
            <person name="Shirato S."/>
            <person name="Slamovits C.H."/>
            <person name="Spencer D.F."/>
            <person name="Suzuki S."/>
            <person name="Worden A.Z."/>
            <person name="Zauner S."/>
            <person name="Barry K."/>
            <person name="Bell C."/>
            <person name="Bharti A.K."/>
            <person name="Crow J.A."/>
            <person name="Grimwood J."/>
            <person name="Kramer R."/>
            <person name="Lindquist E."/>
            <person name="Lucas S."/>
            <person name="Salamov A."/>
            <person name="McFadden G.I."/>
            <person name="Lane C.E."/>
            <person name="Keeling P.J."/>
            <person name="Gray M.W."/>
            <person name="Grigoriev I.V."/>
            <person name="Archibald J.M."/>
        </authorList>
    </citation>
    <scope>NUCLEOTIDE SEQUENCE</scope>
    <source>
        <strain evidence="4">CCMP2712</strain>
    </source>
</reference>
<reference evidence="3" key="3">
    <citation type="submission" date="2016-03" db="UniProtKB">
        <authorList>
            <consortium name="EnsemblProtists"/>
        </authorList>
    </citation>
    <scope>IDENTIFICATION</scope>
</reference>
<protein>
    <submittedName>
        <fullName evidence="2 3">Uncharacterized protein</fullName>
    </submittedName>
</protein>
<dbReference type="Proteomes" id="UP000011087">
    <property type="component" value="Unassembled WGS sequence"/>
</dbReference>
<feature type="coiled-coil region" evidence="1">
    <location>
        <begin position="70"/>
        <end position="97"/>
    </location>
</feature>
<evidence type="ECO:0000313" key="2">
    <source>
        <dbReference type="EMBL" id="EKX47787.1"/>
    </source>
</evidence>
<dbReference type="AlphaFoldDB" id="L1JHL5"/>